<keyword evidence="3" id="KW-1185">Reference proteome</keyword>
<protein>
    <submittedName>
        <fullName evidence="2">Uncharacterized protein</fullName>
    </submittedName>
</protein>
<feature type="region of interest" description="Disordered" evidence="1">
    <location>
        <begin position="279"/>
        <end position="355"/>
    </location>
</feature>
<feature type="compositionally biased region" description="Low complexity" evidence="1">
    <location>
        <begin position="299"/>
        <end position="336"/>
    </location>
</feature>
<dbReference type="EMBL" id="BDRX01000041">
    <property type="protein sequence ID" value="GBF93499.1"/>
    <property type="molecule type" value="Genomic_DNA"/>
</dbReference>
<dbReference type="InParanoid" id="A0A2V0P1Q6"/>
<dbReference type="AlphaFoldDB" id="A0A2V0P1Q6"/>
<organism evidence="2 3">
    <name type="scientific">Raphidocelis subcapitata</name>
    <dbReference type="NCBI Taxonomy" id="307507"/>
    <lineage>
        <taxon>Eukaryota</taxon>
        <taxon>Viridiplantae</taxon>
        <taxon>Chlorophyta</taxon>
        <taxon>core chlorophytes</taxon>
        <taxon>Chlorophyceae</taxon>
        <taxon>CS clade</taxon>
        <taxon>Sphaeropleales</taxon>
        <taxon>Selenastraceae</taxon>
        <taxon>Raphidocelis</taxon>
    </lineage>
</organism>
<feature type="region of interest" description="Disordered" evidence="1">
    <location>
        <begin position="25"/>
        <end position="53"/>
    </location>
</feature>
<reference evidence="2 3" key="1">
    <citation type="journal article" date="2018" name="Sci. Rep.">
        <title>Raphidocelis subcapitata (=Pseudokirchneriella subcapitata) provides an insight into genome evolution and environmental adaptations in the Sphaeropleales.</title>
        <authorList>
            <person name="Suzuki S."/>
            <person name="Yamaguchi H."/>
            <person name="Nakajima N."/>
            <person name="Kawachi M."/>
        </authorList>
    </citation>
    <scope>NUCLEOTIDE SEQUENCE [LARGE SCALE GENOMIC DNA]</scope>
    <source>
        <strain evidence="2 3">NIES-35</strain>
    </source>
</reference>
<name>A0A2V0P1Q6_9CHLO</name>
<evidence type="ECO:0000313" key="2">
    <source>
        <dbReference type="EMBL" id="GBF93499.1"/>
    </source>
</evidence>
<feature type="compositionally biased region" description="Pro residues" evidence="1">
    <location>
        <begin position="282"/>
        <end position="298"/>
    </location>
</feature>
<feature type="compositionally biased region" description="Low complexity" evidence="1">
    <location>
        <begin position="125"/>
        <end position="135"/>
    </location>
</feature>
<feature type="region of interest" description="Disordered" evidence="1">
    <location>
        <begin position="125"/>
        <end position="152"/>
    </location>
</feature>
<evidence type="ECO:0000256" key="1">
    <source>
        <dbReference type="SAM" id="MobiDB-lite"/>
    </source>
</evidence>
<feature type="compositionally biased region" description="Gly residues" evidence="1">
    <location>
        <begin position="196"/>
        <end position="205"/>
    </location>
</feature>
<sequence>MAAPSLDALWTRWYGLTPCCDVRGGAGQGPDARHASRSARAASSACSSAADSDDEGALFDVPSALAVVATNAAIASPWRPVRYAAAGPPPSPGDGGGGHAAAGWGLAPALASLVAPGAAAAYDNAGRGSPRGRAPSPAPEGGGGDGGRADEAAPCSKVAVPLGRAALRSVRRQESFSAPTPAGDGNPLADASPDSGGAGAGGAGVAAAVDGGGRRLPGRRSLSDVAAHVMAARAGAAAPAAAAEPAAPGGQQTRAAARAIDQPPVGWISAFPFAIGAATPAAAPPAPEPAPTPAPAPARPQGREAGAPGPATLVGRPGPGSEAAAGAGAAGVPRVEGFAEGGTPSRPLGAGPAAAAHPPFELAEAAEPAGAAKQRSGAAAAGAGEGLAWRFRFANKWRRARRVDPLQQFEADSPDPLAFITAHGAAAAETLAANAPSARPGSGGGAAAAAAAPRGGGASAGSCAGSATLGGAGSLVLPRVFSGGEMHQQLVAEATLARDALVQAQQAAAAAQAAAPSPPAGSPAGGADCGAARLAAWVGPLLPAVSVDLPTVSHEAFILVRVTDARAPGAAAAAAAGAAAGSGSPLSAAAGRARLVLRAAPRGARARGAALDKQLLAGLASEAAALAAASRLSPSGRHGLRFEIVGRGRLLKAGAHAVKAVGAPAAAAGARAAPAGALAPGAAVGLAAALLRLSAPPGWRVLE</sequence>
<proteinExistence type="predicted"/>
<accession>A0A2V0P1Q6</accession>
<evidence type="ECO:0000313" key="3">
    <source>
        <dbReference type="Proteomes" id="UP000247498"/>
    </source>
</evidence>
<gene>
    <name evidence="2" type="ORF">Rsub_06632</name>
</gene>
<feature type="region of interest" description="Disordered" evidence="1">
    <location>
        <begin position="170"/>
        <end position="205"/>
    </location>
</feature>
<feature type="compositionally biased region" description="Low complexity" evidence="1">
    <location>
        <begin position="38"/>
        <end position="50"/>
    </location>
</feature>
<dbReference type="Proteomes" id="UP000247498">
    <property type="component" value="Unassembled WGS sequence"/>
</dbReference>
<feature type="compositionally biased region" description="Low complexity" evidence="1">
    <location>
        <begin position="344"/>
        <end position="355"/>
    </location>
</feature>
<comment type="caution">
    <text evidence="2">The sequence shown here is derived from an EMBL/GenBank/DDBJ whole genome shotgun (WGS) entry which is preliminary data.</text>
</comment>